<feature type="compositionally biased region" description="Polar residues" evidence="7">
    <location>
        <begin position="1"/>
        <end position="11"/>
    </location>
</feature>
<dbReference type="PANTHER" id="PTHR11604">
    <property type="entry name" value="PROFILIN"/>
    <property type="match status" value="1"/>
</dbReference>
<evidence type="ECO:0000256" key="1">
    <source>
        <dbReference type="ARBA" id="ARBA00004245"/>
    </source>
</evidence>
<dbReference type="SMART" id="SM00392">
    <property type="entry name" value="PROF"/>
    <property type="match status" value="1"/>
</dbReference>
<keyword evidence="3" id="KW-0963">Cytoplasm</keyword>
<keyword evidence="9" id="KW-1185">Reference proteome</keyword>
<organism evidence="8 9">
    <name type="scientific">Fusarium albosuccineum</name>
    <dbReference type="NCBI Taxonomy" id="1237068"/>
    <lineage>
        <taxon>Eukaryota</taxon>
        <taxon>Fungi</taxon>
        <taxon>Dikarya</taxon>
        <taxon>Ascomycota</taxon>
        <taxon>Pezizomycotina</taxon>
        <taxon>Sordariomycetes</taxon>
        <taxon>Hypocreomycetidae</taxon>
        <taxon>Hypocreales</taxon>
        <taxon>Nectriaceae</taxon>
        <taxon>Fusarium</taxon>
        <taxon>Fusarium decemcellulare species complex</taxon>
    </lineage>
</organism>
<dbReference type="Pfam" id="PF00235">
    <property type="entry name" value="Profilin"/>
    <property type="match status" value="1"/>
</dbReference>
<proteinExistence type="inferred from homology"/>
<dbReference type="PRINTS" id="PR00392">
    <property type="entry name" value="PROFILIN"/>
</dbReference>
<protein>
    <recommendedName>
        <fullName evidence="6">Profilin</fullName>
    </recommendedName>
</protein>
<evidence type="ECO:0000256" key="6">
    <source>
        <dbReference type="RuleBase" id="RU003909"/>
    </source>
</evidence>
<gene>
    <name evidence="8" type="ORF">FALBO_3692</name>
</gene>
<dbReference type="GO" id="GO:0005938">
    <property type="term" value="C:cell cortex"/>
    <property type="evidence" value="ECO:0007669"/>
    <property type="project" value="TreeGrafter"/>
</dbReference>
<keyword evidence="5" id="KW-0206">Cytoskeleton</keyword>
<feature type="region of interest" description="Disordered" evidence="7">
    <location>
        <begin position="1"/>
        <end position="28"/>
    </location>
</feature>
<sequence>MHSHSSAQAQTRPPPPKPRNLQNLASDSPISGLVFSPCTCSNLPQKEPVLLVPPLPVFSSPCPGKVNPSSSRSHDRDRPDAAFTERMLTYVQHNSLVGTGHIDKGAIISVAGDSSWASSPDFQLKPEEMKAISAIVSGDTAAADKAFGEGLYIGGERYVLTRAEGRSLYARSGRLGVAVAKTTQAIVVGHHGETQVAGNASSTVEGLADYLIKAGY</sequence>
<dbReference type="OrthoDB" id="421374at2759"/>
<reference evidence="8 9" key="1">
    <citation type="submission" date="2020-01" db="EMBL/GenBank/DDBJ databases">
        <title>Identification and distribution of gene clusters putatively required for synthesis of sphingolipid metabolism inhibitors in phylogenetically diverse species of the filamentous fungus Fusarium.</title>
        <authorList>
            <person name="Kim H.-S."/>
            <person name="Busman M."/>
            <person name="Brown D.W."/>
            <person name="Divon H."/>
            <person name="Uhlig S."/>
            <person name="Proctor R.H."/>
        </authorList>
    </citation>
    <scope>NUCLEOTIDE SEQUENCE [LARGE SCALE GENOMIC DNA]</scope>
    <source>
        <strain evidence="8 9">NRRL 20459</strain>
    </source>
</reference>
<evidence type="ECO:0000256" key="4">
    <source>
        <dbReference type="ARBA" id="ARBA00023203"/>
    </source>
</evidence>
<name>A0A8H4LJP8_9HYPO</name>
<dbReference type="InterPro" id="IPR036140">
    <property type="entry name" value="PFN_sf"/>
</dbReference>
<dbReference type="GO" id="GO:0005856">
    <property type="term" value="C:cytoskeleton"/>
    <property type="evidence" value="ECO:0007669"/>
    <property type="project" value="UniProtKB-SubCell"/>
</dbReference>
<evidence type="ECO:0000256" key="3">
    <source>
        <dbReference type="ARBA" id="ARBA00022490"/>
    </source>
</evidence>
<evidence type="ECO:0000313" key="9">
    <source>
        <dbReference type="Proteomes" id="UP000554235"/>
    </source>
</evidence>
<dbReference type="Gene3D" id="3.30.450.30">
    <property type="entry name" value="Dynein light chain 2a, cytoplasmic"/>
    <property type="match status" value="1"/>
</dbReference>
<dbReference type="InterPro" id="IPR048278">
    <property type="entry name" value="PFN"/>
</dbReference>
<dbReference type="InterPro" id="IPR005455">
    <property type="entry name" value="PFN_euk"/>
</dbReference>
<comment type="similarity">
    <text evidence="2 6">Belongs to the profilin family.</text>
</comment>
<evidence type="ECO:0000313" key="8">
    <source>
        <dbReference type="EMBL" id="KAF4469403.1"/>
    </source>
</evidence>
<evidence type="ECO:0000256" key="2">
    <source>
        <dbReference type="ARBA" id="ARBA00010058"/>
    </source>
</evidence>
<evidence type="ECO:0000256" key="5">
    <source>
        <dbReference type="ARBA" id="ARBA00023212"/>
    </source>
</evidence>
<evidence type="ECO:0000256" key="7">
    <source>
        <dbReference type="SAM" id="MobiDB-lite"/>
    </source>
</evidence>
<comment type="caution">
    <text evidence="8">The sequence shown here is derived from an EMBL/GenBank/DDBJ whole genome shotgun (WGS) entry which is preliminary data.</text>
</comment>
<comment type="subcellular location">
    <subcellularLocation>
        <location evidence="1">Cytoplasm</location>
        <location evidence="1">Cytoskeleton</location>
    </subcellularLocation>
</comment>
<dbReference type="GO" id="GO:0003785">
    <property type="term" value="F:actin monomer binding"/>
    <property type="evidence" value="ECO:0007669"/>
    <property type="project" value="TreeGrafter"/>
</dbReference>
<dbReference type="SUPFAM" id="SSF55770">
    <property type="entry name" value="Profilin (actin-binding protein)"/>
    <property type="match status" value="1"/>
</dbReference>
<keyword evidence="4 6" id="KW-0009">Actin-binding</keyword>
<dbReference type="Proteomes" id="UP000554235">
    <property type="component" value="Unassembled WGS sequence"/>
</dbReference>
<dbReference type="PANTHER" id="PTHR11604:SF0">
    <property type="entry name" value="PROFILIN"/>
    <property type="match status" value="1"/>
</dbReference>
<dbReference type="AlphaFoldDB" id="A0A8H4LJP8"/>
<accession>A0A8H4LJP8</accession>
<dbReference type="CDD" id="cd00148">
    <property type="entry name" value="PROF"/>
    <property type="match status" value="1"/>
</dbReference>
<dbReference type="EMBL" id="JAADYS010000480">
    <property type="protein sequence ID" value="KAF4469403.1"/>
    <property type="molecule type" value="Genomic_DNA"/>
</dbReference>